<dbReference type="EMBL" id="BMWP01000013">
    <property type="protein sequence ID" value="GGW36259.1"/>
    <property type="molecule type" value="Genomic_DNA"/>
</dbReference>
<proteinExistence type="predicted"/>
<evidence type="ECO:0008006" key="4">
    <source>
        <dbReference type="Google" id="ProtNLM"/>
    </source>
</evidence>
<sequence length="70" mass="7794">MVLTRSLDGGKTWIDDQILMQDIKGVVAYTSMVQWGDEIHCHLAAGHRAHPHANKHKGVKISIRKDHGSP</sequence>
<organism evidence="2 3">
    <name type="scientific">Arenibacter certesii</name>
    <dbReference type="NCBI Taxonomy" id="228955"/>
    <lineage>
        <taxon>Bacteria</taxon>
        <taxon>Pseudomonadati</taxon>
        <taxon>Bacteroidota</taxon>
        <taxon>Flavobacteriia</taxon>
        <taxon>Flavobacteriales</taxon>
        <taxon>Flavobacteriaceae</taxon>
        <taxon>Arenibacter</taxon>
    </lineage>
</organism>
<reference evidence="2" key="2">
    <citation type="submission" date="2020-09" db="EMBL/GenBank/DDBJ databases">
        <authorList>
            <person name="Sun Q."/>
            <person name="Kim S."/>
        </authorList>
    </citation>
    <scope>NUCLEOTIDE SEQUENCE</scope>
    <source>
        <strain evidence="2">KCTC 12113</strain>
    </source>
</reference>
<evidence type="ECO:0000256" key="1">
    <source>
        <dbReference type="SAM" id="MobiDB-lite"/>
    </source>
</evidence>
<accession>A0A918MKW3</accession>
<evidence type="ECO:0000313" key="3">
    <source>
        <dbReference type="Proteomes" id="UP000634668"/>
    </source>
</evidence>
<reference evidence="2" key="1">
    <citation type="journal article" date="2014" name="Int. J. Syst. Evol. Microbiol.">
        <title>Complete genome sequence of Corynebacterium casei LMG S-19264T (=DSM 44701T), isolated from a smear-ripened cheese.</title>
        <authorList>
            <consortium name="US DOE Joint Genome Institute (JGI-PGF)"/>
            <person name="Walter F."/>
            <person name="Albersmeier A."/>
            <person name="Kalinowski J."/>
            <person name="Ruckert C."/>
        </authorList>
    </citation>
    <scope>NUCLEOTIDE SEQUENCE</scope>
    <source>
        <strain evidence="2">KCTC 12113</strain>
    </source>
</reference>
<evidence type="ECO:0000313" key="2">
    <source>
        <dbReference type="EMBL" id="GGW36259.1"/>
    </source>
</evidence>
<keyword evidence="3" id="KW-1185">Reference proteome</keyword>
<feature type="region of interest" description="Disordered" evidence="1">
    <location>
        <begin position="49"/>
        <end position="70"/>
    </location>
</feature>
<dbReference type="AlphaFoldDB" id="A0A918MKW3"/>
<name>A0A918MKW3_9FLAO</name>
<dbReference type="Proteomes" id="UP000634668">
    <property type="component" value="Unassembled WGS sequence"/>
</dbReference>
<protein>
    <recommendedName>
        <fullName evidence="4">Exo-alpha-sialidase</fullName>
    </recommendedName>
</protein>
<feature type="compositionally biased region" description="Basic residues" evidence="1">
    <location>
        <begin position="49"/>
        <end position="59"/>
    </location>
</feature>
<comment type="caution">
    <text evidence="2">The sequence shown here is derived from an EMBL/GenBank/DDBJ whole genome shotgun (WGS) entry which is preliminary data.</text>
</comment>
<gene>
    <name evidence="2" type="ORF">GCM10007383_21490</name>
</gene>